<name>A0A382UND0_9ZZZZ</name>
<proteinExistence type="predicted"/>
<accession>A0A382UND0</accession>
<feature type="region of interest" description="Disordered" evidence="1">
    <location>
        <begin position="1"/>
        <end position="38"/>
    </location>
</feature>
<gene>
    <name evidence="2" type="ORF">METZ01_LOCUS388179</name>
</gene>
<organism evidence="2">
    <name type="scientific">marine metagenome</name>
    <dbReference type="NCBI Taxonomy" id="408172"/>
    <lineage>
        <taxon>unclassified sequences</taxon>
        <taxon>metagenomes</taxon>
        <taxon>ecological metagenomes</taxon>
    </lineage>
</organism>
<sequence length="38" mass="4013">VTPHREDGDKMDPHVSVPMEKGTSPAAVAEAEPADDPE</sequence>
<protein>
    <submittedName>
        <fullName evidence="2">Uncharacterized protein</fullName>
    </submittedName>
</protein>
<reference evidence="2" key="1">
    <citation type="submission" date="2018-05" db="EMBL/GenBank/DDBJ databases">
        <authorList>
            <person name="Lanie J.A."/>
            <person name="Ng W.-L."/>
            <person name="Kazmierczak K.M."/>
            <person name="Andrzejewski T.M."/>
            <person name="Davidsen T.M."/>
            <person name="Wayne K.J."/>
            <person name="Tettelin H."/>
            <person name="Glass J.I."/>
            <person name="Rusch D."/>
            <person name="Podicherti R."/>
            <person name="Tsui H.-C.T."/>
            <person name="Winkler M.E."/>
        </authorList>
    </citation>
    <scope>NUCLEOTIDE SEQUENCE</scope>
</reference>
<dbReference type="AlphaFoldDB" id="A0A382UND0"/>
<feature type="non-terminal residue" evidence="2">
    <location>
        <position position="1"/>
    </location>
</feature>
<evidence type="ECO:0000313" key="2">
    <source>
        <dbReference type="EMBL" id="SVD35325.1"/>
    </source>
</evidence>
<evidence type="ECO:0000256" key="1">
    <source>
        <dbReference type="SAM" id="MobiDB-lite"/>
    </source>
</evidence>
<dbReference type="EMBL" id="UINC01145289">
    <property type="protein sequence ID" value="SVD35325.1"/>
    <property type="molecule type" value="Genomic_DNA"/>
</dbReference>
<feature type="non-terminal residue" evidence="2">
    <location>
        <position position="38"/>
    </location>
</feature>
<feature type="compositionally biased region" description="Basic and acidic residues" evidence="1">
    <location>
        <begin position="1"/>
        <end position="13"/>
    </location>
</feature>